<proteinExistence type="predicted"/>
<sequence length="94" mass="11129">MNLEFMKFDRISDKEESDNGKDGEEQSTDSWKNEFGFSKFVFEGPLDYEERKEQIFALLRWPLEAGLAIKAVSWLAEFDKFQKNVEYRIDESCT</sequence>
<protein>
    <submittedName>
        <fullName evidence="3">Uncharacterized protein</fullName>
    </submittedName>
</protein>
<dbReference type="WBParaSite" id="Gr19_v10_g9327.t1">
    <property type="protein sequence ID" value="Gr19_v10_g9327.t1"/>
    <property type="gene ID" value="Gr19_v10_g9327"/>
</dbReference>
<feature type="region of interest" description="Disordered" evidence="1">
    <location>
        <begin position="1"/>
        <end position="30"/>
    </location>
</feature>
<evidence type="ECO:0000256" key="1">
    <source>
        <dbReference type="SAM" id="MobiDB-lite"/>
    </source>
</evidence>
<name>A0A914IF33_GLORO</name>
<organism evidence="2 3">
    <name type="scientific">Globodera rostochiensis</name>
    <name type="common">Golden nematode worm</name>
    <name type="synonym">Heterodera rostochiensis</name>
    <dbReference type="NCBI Taxonomy" id="31243"/>
    <lineage>
        <taxon>Eukaryota</taxon>
        <taxon>Metazoa</taxon>
        <taxon>Ecdysozoa</taxon>
        <taxon>Nematoda</taxon>
        <taxon>Chromadorea</taxon>
        <taxon>Rhabditida</taxon>
        <taxon>Tylenchina</taxon>
        <taxon>Tylenchomorpha</taxon>
        <taxon>Tylenchoidea</taxon>
        <taxon>Heteroderidae</taxon>
        <taxon>Heteroderinae</taxon>
        <taxon>Globodera</taxon>
    </lineage>
</organism>
<dbReference type="Proteomes" id="UP000887572">
    <property type="component" value="Unplaced"/>
</dbReference>
<reference evidence="3" key="1">
    <citation type="submission" date="2022-11" db="UniProtKB">
        <authorList>
            <consortium name="WormBaseParasite"/>
        </authorList>
    </citation>
    <scope>IDENTIFICATION</scope>
</reference>
<feature type="compositionally biased region" description="Basic and acidic residues" evidence="1">
    <location>
        <begin position="1"/>
        <end position="24"/>
    </location>
</feature>
<accession>A0A914IF33</accession>
<dbReference type="AlphaFoldDB" id="A0A914IF33"/>
<keyword evidence="2" id="KW-1185">Reference proteome</keyword>
<evidence type="ECO:0000313" key="3">
    <source>
        <dbReference type="WBParaSite" id="Gr19_v10_g9327.t1"/>
    </source>
</evidence>
<evidence type="ECO:0000313" key="2">
    <source>
        <dbReference type="Proteomes" id="UP000887572"/>
    </source>
</evidence>